<organism evidence="1 2">
    <name type="scientific">Colletotrichum cuscutae</name>
    <dbReference type="NCBI Taxonomy" id="1209917"/>
    <lineage>
        <taxon>Eukaryota</taxon>
        <taxon>Fungi</taxon>
        <taxon>Dikarya</taxon>
        <taxon>Ascomycota</taxon>
        <taxon>Pezizomycotina</taxon>
        <taxon>Sordariomycetes</taxon>
        <taxon>Hypocreomycetidae</taxon>
        <taxon>Glomerellales</taxon>
        <taxon>Glomerellaceae</taxon>
        <taxon>Colletotrichum</taxon>
        <taxon>Colletotrichum acutatum species complex</taxon>
    </lineage>
</organism>
<reference evidence="1" key="1">
    <citation type="submission" date="2016-11" db="EMBL/GenBank/DDBJ databases">
        <title>The genome sequence of Colletotrichum cuscutae.</title>
        <authorList>
            <person name="Baroncelli R."/>
        </authorList>
    </citation>
    <scope>NUCLEOTIDE SEQUENCE</scope>
    <source>
        <strain evidence="1">IMI 304802</strain>
    </source>
</reference>
<evidence type="ECO:0000313" key="1">
    <source>
        <dbReference type="EMBL" id="KAK1470985.1"/>
    </source>
</evidence>
<sequence length="336" mass="37231">MKASDSNTGDGAYTCKITGQNTIYSTSGQNLQLGSQTHCQLTAKPIHCFAGRNFATNHARGRAQRPLHAATSIMDFLALISRPYVQQTTFLEYIKLPEWLDDGRVRGLPYIKGVGRFQKASVEAGGQPTSILNVFAGFPRSNSTAAYIPLVNLERDLHLATLDWLRSGGRKNLPSPQCSVCKEIGEALLIQKMRPPSIRREIRTFNTNRGAKSLIRFYTVSWKFPPFDDIILETKFKELQGRTFKQLMEPLDPDSELNILEGRPSPPLGVRSAFSIAARERSGSLNTMSYFSGGEFAPKVNEVYGWKDEPYGLNGILASELTSYGVVSDKKTGSIN</sequence>
<proteinExistence type="predicted"/>
<dbReference type="EMBL" id="MPDP01000212">
    <property type="protein sequence ID" value="KAK1470985.1"/>
    <property type="molecule type" value="Genomic_DNA"/>
</dbReference>
<name>A0AAI9V5N4_9PEZI</name>
<evidence type="ECO:0000313" key="2">
    <source>
        <dbReference type="Proteomes" id="UP001239213"/>
    </source>
</evidence>
<accession>A0AAI9V5N4</accession>
<comment type="caution">
    <text evidence="1">The sequence shown here is derived from an EMBL/GenBank/DDBJ whole genome shotgun (WGS) entry which is preliminary data.</text>
</comment>
<gene>
    <name evidence="1" type="ORF">CCUS01_06098</name>
</gene>
<keyword evidence="2" id="KW-1185">Reference proteome</keyword>
<dbReference type="Proteomes" id="UP001239213">
    <property type="component" value="Unassembled WGS sequence"/>
</dbReference>
<dbReference type="AlphaFoldDB" id="A0AAI9V5N4"/>
<protein>
    <submittedName>
        <fullName evidence="1">Uncharacterized protein</fullName>
    </submittedName>
</protein>